<organism evidence="3 4">
    <name type="scientific">Arthrobacter wenxiniae</name>
    <dbReference type="NCBI Taxonomy" id="2713570"/>
    <lineage>
        <taxon>Bacteria</taxon>
        <taxon>Bacillati</taxon>
        <taxon>Actinomycetota</taxon>
        <taxon>Actinomycetes</taxon>
        <taxon>Micrococcales</taxon>
        <taxon>Micrococcaceae</taxon>
        <taxon>Arthrobacter</taxon>
    </lineage>
</organism>
<dbReference type="RefSeq" id="WP_176635091.1">
    <property type="nucleotide sequence ID" value="NZ_JAAMFM010000014.1"/>
</dbReference>
<dbReference type="Gene3D" id="3.30.2320.10">
    <property type="entry name" value="hypothetical protein PF0899 domain"/>
    <property type="match status" value="1"/>
</dbReference>
<dbReference type="Proteomes" id="UP000543556">
    <property type="component" value="Unassembled WGS sequence"/>
</dbReference>
<sequence length="106" mass="11295">MIGSRLHLLRENATAGQYLMGSPGGDTSQMLWTIPRVITNAVSAGTGILANWDMAEVVVHDDGVDLRVDAGGELFDKNQLKMRVEGRFGLAVQQPTAFVKVALAGA</sequence>
<evidence type="ECO:0000256" key="1">
    <source>
        <dbReference type="ARBA" id="ARBA00004328"/>
    </source>
</evidence>
<feature type="domain" description="Phage capsid-like C-terminal" evidence="2">
    <location>
        <begin position="14"/>
        <end position="101"/>
    </location>
</feature>
<dbReference type="NCBIfam" id="TIGR01554">
    <property type="entry name" value="major_cap_HK97"/>
    <property type="match status" value="1"/>
</dbReference>
<evidence type="ECO:0000259" key="2">
    <source>
        <dbReference type="Pfam" id="PF05065"/>
    </source>
</evidence>
<protein>
    <submittedName>
        <fullName evidence="3">Phage major capsid protein</fullName>
    </submittedName>
</protein>
<comment type="subcellular location">
    <subcellularLocation>
        <location evidence="1">Virion</location>
    </subcellularLocation>
</comment>
<gene>
    <name evidence="3" type="ORF">G6034_10635</name>
</gene>
<reference evidence="3 4" key="1">
    <citation type="submission" date="2020-02" db="EMBL/GenBank/DDBJ databases">
        <title>Genome sequence of strain AETb3-4.</title>
        <authorList>
            <person name="Gao J."/>
            <person name="Zhang X."/>
        </authorList>
    </citation>
    <scope>NUCLEOTIDE SEQUENCE [LARGE SCALE GENOMIC DNA]</scope>
    <source>
        <strain evidence="3 4">AETb3-4</strain>
    </source>
</reference>
<name>A0A7Y7LYW5_9MICC</name>
<evidence type="ECO:0000313" key="3">
    <source>
        <dbReference type="EMBL" id="NVM95362.1"/>
    </source>
</evidence>
<dbReference type="InterPro" id="IPR054612">
    <property type="entry name" value="Phage_capsid-like_C"/>
</dbReference>
<dbReference type="AlphaFoldDB" id="A0A7Y7LYW5"/>
<dbReference type="SUPFAM" id="SSF56563">
    <property type="entry name" value="Major capsid protein gp5"/>
    <property type="match status" value="1"/>
</dbReference>
<accession>A0A7Y7LYW5</accession>
<keyword evidence="4" id="KW-1185">Reference proteome</keyword>
<dbReference type="InterPro" id="IPR024455">
    <property type="entry name" value="Phage_capsid"/>
</dbReference>
<dbReference type="Pfam" id="PF05065">
    <property type="entry name" value="Phage_capsid"/>
    <property type="match status" value="1"/>
</dbReference>
<evidence type="ECO:0000313" key="4">
    <source>
        <dbReference type="Proteomes" id="UP000543556"/>
    </source>
</evidence>
<dbReference type="EMBL" id="JAAMFM010000014">
    <property type="protein sequence ID" value="NVM95362.1"/>
    <property type="molecule type" value="Genomic_DNA"/>
</dbReference>
<proteinExistence type="predicted"/>
<comment type="caution">
    <text evidence="3">The sequence shown here is derived from an EMBL/GenBank/DDBJ whole genome shotgun (WGS) entry which is preliminary data.</text>
</comment>